<organism evidence="1 2">
    <name type="scientific">Kickxella alabastrina</name>
    <dbReference type="NCBI Taxonomy" id="61397"/>
    <lineage>
        <taxon>Eukaryota</taxon>
        <taxon>Fungi</taxon>
        <taxon>Fungi incertae sedis</taxon>
        <taxon>Zoopagomycota</taxon>
        <taxon>Kickxellomycotina</taxon>
        <taxon>Kickxellomycetes</taxon>
        <taxon>Kickxellales</taxon>
        <taxon>Kickxellaceae</taxon>
        <taxon>Kickxella</taxon>
    </lineage>
</organism>
<proteinExistence type="predicted"/>
<accession>A0ACC1I1Q8</accession>
<keyword evidence="2" id="KW-1185">Reference proteome</keyword>
<reference evidence="1" key="1">
    <citation type="submission" date="2022-07" db="EMBL/GenBank/DDBJ databases">
        <title>Phylogenomic reconstructions and comparative analyses of Kickxellomycotina fungi.</title>
        <authorList>
            <person name="Reynolds N.K."/>
            <person name="Stajich J.E."/>
            <person name="Barry K."/>
            <person name="Grigoriev I.V."/>
            <person name="Crous P."/>
            <person name="Smith M.E."/>
        </authorList>
    </citation>
    <scope>NUCLEOTIDE SEQUENCE</scope>
    <source>
        <strain evidence="1">Benny 63K</strain>
    </source>
</reference>
<sequence>LAREAQDADGVSKAVGDASQYFSEMDAYDQCSCRLLGAATISQQLPQLWQRCQESSGRLGAFEVRSDLYTENWPSVAYPVGASSNPLDVASFVRQVGREWLGRAGLALRIQGH</sequence>
<evidence type="ECO:0000313" key="2">
    <source>
        <dbReference type="Proteomes" id="UP001150581"/>
    </source>
</evidence>
<dbReference type="Proteomes" id="UP001150581">
    <property type="component" value="Unassembled WGS sequence"/>
</dbReference>
<evidence type="ECO:0000313" key="1">
    <source>
        <dbReference type="EMBL" id="KAJ1881588.1"/>
    </source>
</evidence>
<name>A0ACC1I1Q8_9FUNG</name>
<dbReference type="EMBL" id="JANBPG010003357">
    <property type="protein sequence ID" value="KAJ1881588.1"/>
    <property type="molecule type" value="Genomic_DNA"/>
</dbReference>
<gene>
    <name evidence="1" type="ORF">LPJ66_011294</name>
</gene>
<feature type="non-terminal residue" evidence="1">
    <location>
        <position position="1"/>
    </location>
</feature>
<comment type="caution">
    <text evidence="1">The sequence shown here is derived from an EMBL/GenBank/DDBJ whole genome shotgun (WGS) entry which is preliminary data.</text>
</comment>
<protein>
    <submittedName>
        <fullName evidence="1">Uncharacterized protein</fullName>
    </submittedName>
</protein>